<dbReference type="GO" id="GO:0031012">
    <property type="term" value="C:extracellular matrix"/>
    <property type="evidence" value="ECO:0007669"/>
    <property type="project" value="TreeGrafter"/>
</dbReference>
<dbReference type="PANTHER" id="PTHR33395">
    <property type="entry name" value="TRANSCRIPTASE, PUTATIVE-RELATED-RELATED"/>
    <property type="match status" value="1"/>
</dbReference>
<reference evidence="1" key="1">
    <citation type="submission" date="2019-04" db="EMBL/GenBank/DDBJ databases">
        <title>Genome assembly of Zosterops borbonicus 15179.</title>
        <authorList>
            <person name="Leroy T."/>
            <person name="Anselmetti Y."/>
            <person name="Tilak M.-K."/>
            <person name="Nabholz B."/>
        </authorList>
    </citation>
    <scope>NUCLEOTIDE SEQUENCE</scope>
    <source>
        <strain evidence="1">HGM_15179</strain>
        <tissue evidence="1">Muscle</tissue>
    </source>
</reference>
<dbReference type="InterPro" id="IPR036691">
    <property type="entry name" value="Endo/exonu/phosph_ase_sf"/>
</dbReference>
<evidence type="ECO:0000313" key="1">
    <source>
        <dbReference type="EMBL" id="TRZ07264.1"/>
    </source>
</evidence>
<dbReference type="Gene3D" id="1.10.287.210">
    <property type="match status" value="1"/>
</dbReference>
<dbReference type="PANTHER" id="PTHR33395:SF22">
    <property type="entry name" value="REVERSE TRANSCRIPTASE DOMAIN-CONTAINING PROTEIN"/>
    <property type="match status" value="1"/>
</dbReference>
<gene>
    <name evidence="1" type="ORF">HGM15179_019843</name>
</gene>
<dbReference type="OrthoDB" id="9950230at2759"/>
<dbReference type="GO" id="GO:0007508">
    <property type="term" value="P:larval heart development"/>
    <property type="evidence" value="ECO:0007669"/>
    <property type="project" value="TreeGrafter"/>
</dbReference>
<dbReference type="Proteomes" id="UP000796761">
    <property type="component" value="Unassembled WGS sequence"/>
</dbReference>
<dbReference type="AlphaFoldDB" id="A0A8K1DAQ6"/>
<comment type="caution">
    <text evidence="1">The sequence shown here is derived from an EMBL/GenBank/DDBJ whole genome shotgun (WGS) entry which is preliminary data.</text>
</comment>
<keyword evidence="2" id="KW-1185">Reference proteome</keyword>
<sequence>MKAFVYQNRLALDYLLAEEEGVCGRFNKSECCIEIDDYGETIKGLAQEIKRWPMCRSRNGIQSSKLHEKCKRRTYENNYADTKISEEGGRGGAPGTRAKIPLQPVVKTMVKQTVPLYPMEIHEDAKIHLQPMEETHAGAVAKVHCDSSDSTGDYGLALPIVCLLNSPVPVYCIPYCILSIDTPWYLIAVAKPDGSAKASALVLVGDFNLLDVCWKYNTVDRRQSRTFLECVEENFLTQPVSEPMRGSTTLDLLFTNREGLVEDVVRGCLGHSNHKMIEFSVLGEVRKGVNKTSTLDFWRMDFGLFRTLVQRLPWETVLNNKEVQEGWTYFKKEILKATSMGQKMSPGGRLDWMNRELLLDLRGEKKTVYDLWKKGQATQEEYKAVIVM</sequence>
<accession>A0A8K1DAQ6</accession>
<proteinExistence type="predicted"/>
<organism evidence="1 2">
    <name type="scientific">Zosterops borbonicus</name>
    <dbReference type="NCBI Taxonomy" id="364589"/>
    <lineage>
        <taxon>Eukaryota</taxon>
        <taxon>Metazoa</taxon>
        <taxon>Chordata</taxon>
        <taxon>Craniata</taxon>
        <taxon>Vertebrata</taxon>
        <taxon>Euteleostomi</taxon>
        <taxon>Archelosauria</taxon>
        <taxon>Archosauria</taxon>
        <taxon>Dinosauria</taxon>
        <taxon>Saurischia</taxon>
        <taxon>Theropoda</taxon>
        <taxon>Coelurosauria</taxon>
        <taxon>Aves</taxon>
        <taxon>Neognathae</taxon>
        <taxon>Neoaves</taxon>
        <taxon>Telluraves</taxon>
        <taxon>Australaves</taxon>
        <taxon>Passeriformes</taxon>
        <taxon>Sylvioidea</taxon>
        <taxon>Zosteropidae</taxon>
        <taxon>Zosterops</taxon>
    </lineage>
</organism>
<evidence type="ECO:0000313" key="2">
    <source>
        <dbReference type="Proteomes" id="UP000796761"/>
    </source>
</evidence>
<evidence type="ECO:0008006" key="3">
    <source>
        <dbReference type="Google" id="ProtNLM"/>
    </source>
</evidence>
<dbReference type="SUPFAM" id="SSF58069">
    <property type="entry name" value="Virus ectodomain"/>
    <property type="match status" value="1"/>
</dbReference>
<dbReference type="GO" id="GO:0061343">
    <property type="term" value="P:cell adhesion involved in heart morphogenesis"/>
    <property type="evidence" value="ECO:0007669"/>
    <property type="project" value="TreeGrafter"/>
</dbReference>
<name>A0A8K1DAQ6_9PASS</name>
<protein>
    <recommendedName>
        <fullName evidence="3">Endonuclease/exonuclease/phosphatase domain-containing protein</fullName>
    </recommendedName>
</protein>
<dbReference type="Gene3D" id="3.60.10.10">
    <property type="entry name" value="Endonuclease/exonuclease/phosphatase"/>
    <property type="match status" value="1"/>
</dbReference>
<dbReference type="EMBL" id="SWJQ01001863">
    <property type="protein sequence ID" value="TRZ07264.1"/>
    <property type="molecule type" value="Genomic_DNA"/>
</dbReference>